<dbReference type="InterPro" id="IPR012337">
    <property type="entry name" value="RNaseH-like_sf"/>
</dbReference>
<accession>A0A6P6KRT6</accession>
<evidence type="ECO:0000256" key="5">
    <source>
        <dbReference type="ARBA" id="ARBA00022801"/>
    </source>
</evidence>
<dbReference type="PANTHER" id="PTHR37984:SF5">
    <property type="entry name" value="PROTEIN NYNRIN-LIKE"/>
    <property type="match status" value="1"/>
</dbReference>
<keyword evidence="2" id="KW-0548">Nucleotidyltransferase</keyword>
<dbReference type="InterPro" id="IPR001584">
    <property type="entry name" value="Integrase_cat-core"/>
</dbReference>
<dbReference type="RefSeq" id="XP_026074998.1">
    <property type="nucleotide sequence ID" value="XM_026219213.1"/>
</dbReference>
<dbReference type="GO" id="GO:0015074">
    <property type="term" value="P:DNA integration"/>
    <property type="evidence" value="ECO:0007669"/>
    <property type="project" value="InterPro"/>
</dbReference>
<evidence type="ECO:0000259" key="8">
    <source>
        <dbReference type="PROSITE" id="PS50994"/>
    </source>
</evidence>
<dbReference type="Gene3D" id="3.30.420.10">
    <property type="entry name" value="Ribonuclease H-like superfamily/Ribonuclease H"/>
    <property type="match status" value="1"/>
</dbReference>
<feature type="domain" description="Integrase catalytic" evidence="8">
    <location>
        <begin position="251"/>
        <end position="412"/>
    </location>
</feature>
<dbReference type="GO" id="GO:0003964">
    <property type="term" value="F:RNA-directed DNA polymerase activity"/>
    <property type="evidence" value="ECO:0007669"/>
    <property type="project" value="UniProtKB-KW"/>
</dbReference>
<dbReference type="GO" id="GO:0003676">
    <property type="term" value="F:nucleic acid binding"/>
    <property type="evidence" value="ECO:0007669"/>
    <property type="project" value="InterPro"/>
</dbReference>
<dbReference type="Pfam" id="PF00665">
    <property type="entry name" value="rve"/>
    <property type="match status" value="1"/>
</dbReference>
<dbReference type="Pfam" id="PF17917">
    <property type="entry name" value="RT_RNaseH"/>
    <property type="match status" value="1"/>
</dbReference>
<dbReference type="InterPro" id="IPR041373">
    <property type="entry name" value="RT_RNaseH"/>
</dbReference>
<organism evidence="9 10">
    <name type="scientific">Carassius auratus</name>
    <name type="common">Goldfish</name>
    <dbReference type="NCBI Taxonomy" id="7957"/>
    <lineage>
        <taxon>Eukaryota</taxon>
        <taxon>Metazoa</taxon>
        <taxon>Chordata</taxon>
        <taxon>Craniata</taxon>
        <taxon>Vertebrata</taxon>
        <taxon>Euteleostomi</taxon>
        <taxon>Actinopterygii</taxon>
        <taxon>Neopterygii</taxon>
        <taxon>Teleostei</taxon>
        <taxon>Ostariophysi</taxon>
        <taxon>Cypriniformes</taxon>
        <taxon>Cyprinidae</taxon>
        <taxon>Cyprininae</taxon>
        <taxon>Carassius</taxon>
    </lineage>
</organism>
<dbReference type="Pfam" id="PF17921">
    <property type="entry name" value="Integrase_H2C2"/>
    <property type="match status" value="1"/>
</dbReference>
<evidence type="ECO:0000313" key="9">
    <source>
        <dbReference type="Proteomes" id="UP000515129"/>
    </source>
</evidence>
<evidence type="ECO:0000256" key="6">
    <source>
        <dbReference type="ARBA" id="ARBA00022918"/>
    </source>
</evidence>
<evidence type="ECO:0000313" key="10">
    <source>
        <dbReference type="RefSeq" id="XP_026074998.1"/>
    </source>
</evidence>
<dbReference type="GO" id="GO:0004519">
    <property type="term" value="F:endonuclease activity"/>
    <property type="evidence" value="ECO:0007669"/>
    <property type="project" value="UniProtKB-KW"/>
</dbReference>
<keyword evidence="6" id="KW-0695">RNA-directed DNA polymerase</keyword>
<keyword evidence="1" id="KW-0808">Transferase</keyword>
<evidence type="ECO:0000256" key="1">
    <source>
        <dbReference type="ARBA" id="ARBA00022679"/>
    </source>
</evidence>
<keyword evidence="4" id="KW-0255">Endonuclease</keyword>
<dbReference type="OrthoDB" id="775972at2759"/>
<evidence type="ECO:0000256" key="2">
    <source>
        <dbReference type="ARBA" id="ARBA00022695"/>
    </source>
</evidence>
<dbReference type="AlphaFoldDB" id="A0A6P6KRT6"/>
<dbReference type="InterPro" id="IPR043502">
    <property type="entry name" value="DNA/RNA_pol_sf"/>
</dbReference>
<dbReference type="KEGG" id="caua:113054005"/>
<name>A0A6P6KRT6_CARAU</name>
<dbReference type="Proteomes" id="UP000515129">
    <property type="component" value="Chromosome 35"/>
</dbReference>
<keyword evidence="3" id="KW-0540">Nuclease</keyword>
<dbReference type="PANTHER" id="PTHR37984">
    <property type="entry name" value="PROTEIN CBG26694"/>
    <property type="match status" value="1"/>
</dbReference>
<dbReference type="GeneID" id="113054005"/>
<dbReference type="Gene3D" id="1.10.340.70">
    <property type="match status" value="1"/>
</dbReference>
<sequence>MVSSGVCITSVTEAERNYAQIEKETLGAVFGCENFHEYIYGRELVLETDHKPLIAISTKALGDAPPRIQWLMLRLQKYSLTFEFTPGKHLVMADALSRASLSHTGSRNREHDVQVHVDCIQKHLPVPEDKWRQIAEATADDRELQAVIEKIHLPKDQKLSNSYQSFKDELPVVHGVLLRGERIVINTTMCSQMAKLTHEGHLGIEKCKRRARVLLYWPHMNRDIEALVQRCETCQRHRYQQPKENLMANNKPEEPWRKVGTDLFYLAGRDYQVIMDYKSNYPELAMLTNTTAQQVIKHTKAIFARHGIPVTVVSDNGPQFSSQDYRDFAETYGFEHIISSPLYPQSNGLAEKGVQIIKCLLKKTAETGEDPYLALLNYRASPLECGRSPGEILMNRGELRTRLPSAEHLLQKRYELCPKVECTNFEGHGLRRPVSEVHEGPSKVREMLHLSRIS</sequence>
<reference evidence="10" key="1">
    <citation type="submission" date="2025-08" db="UniProtKB">
        <authorList>
            <consortium name="RefSeq"/>
        </authorList>
    </citation>
    <scope>IDENTIFICATION</scope>
    <source>
        <strain evidence="10">Wakin</strain>
        <tissue evidence="10">Muscle</tissue>
    </source>
</reference>
<evidence type="ECO:0000256" key="3">
    <source>
        <dbReference type="ARBA" id="ARBA00022722"/>
    </source>
</evidence>
<keyword evidence="5" id="KW-0378">Hydrolase</keyword>
<dbReference type="InterPro" id="IPR050951">
    <property type="entry name" value="Retrovirus_Pol_polyprotein"/>
</dbReference>
<dbReference type="InterPro" id="IPR036397">
    <property type="entry name" value="RNaseH_sf"/>
</dbReference>
<proteinExistence type="predicted"/>
<dbReference type="GO" id="GO:0016787">
    <property type="term" value="F:hydrolase activity"/>
    <property type="evidence" value="ECO:0007669"/>
    <property type="project" value="UniProtKB-KW"/>
</dbReference>
<dbReference type="InterPro" id="IPR041588">
    <property type="entry name" value="Integrase_H2C2"/>
</dbReference>
<dbReference type="FunFam" id="3.30.420.10:FF:000063">
    <property type="entry name" value="Retrovirus-related Pol polyprotein from transposon 297-like Protein"/>
    <property type="match status" value="1"/>
</dbReference>
<evidence type="ECO:0000256" key="7">
    <source>
        <dbReference type="ARBA" id="ARBA00039658"/>
    </source>
</evidence>
<dbReference type="SUPFAM" id="SSF56672">
    <property type="entry name" value="DNA/RNA polymerases"/>
    <property type="match status" value="1"/>
</dbReference>
<dbReference type="PROSITE" id="PS50994">
    <property type="entry name" value="INTEGRASE"/>
    <property type="match status" value="1"/>
</dbReference>
<gene>
    <name evidence="10" type="primary">LOC113054005</name>
</gene>
<dbReference type="SUPFAM" id="SSF53098">
    <property type="entry name" value="Ribonuclease H-like"/>
    <property type="match status" value="1"/>
</dbReference>
<dbReference type="CDD" id="cd09274">
    <property type="entry name" value="RNase_HI_RT_Ty3"/>
    <property type="match status" value="1"/>
</dbReference>
<keyword evidence="9" id="KW-1185">Reference proteome</keyword>
<protein>
    <recommendedName>
        <fullName evidence="7">Gypsy retrotransposon integrase-like protein 1</fullName>
    </recommendedName>
</protein>
<evidence type="ECO:0000256" key="4">
    <source>
        <dbReference type="ARBA" id="ARBA00022759"/>
    </source>
</evidence>
<dbReference type="FunFam" id="1.10.340.70:FF:000003">
    <property type="entry name" value="Protein CBG25708"/>
    <property type="match status" value="1"/>
</dbReference>